<reference evidence="1" key="1">
    <citation type="submission" date="2023-06" db="EMBL/GenBank/DDBJ databases">
        <title>Survivors Of The Sea: Transcriptome response of Skeletonema marinoi to long-term dormancy.</title>
        <authorList>
            <person name="Pinder M.I.M."/>
            <person name="Kourtchenko O."/>
            <person name="Robertson E.K."/>
            <person name="Larsson T."/>
            <person name="Maumus F."/>
            <person name="Osuna-Cruz C.M."/>
            <person name="Vancaester E."/>
            <person name="Stenow R."/>
            <person name="Vandepoele K."/>
            <person name="Ploug H."/>
            <person name="Bruchert V."/>
            <person name="Godhe A."/>
            <person name="Topel M."/>
        </authorList>
    </citation>
    <scope>NUCLEOTIDE SEQUENCE</scope>
    <source>
        <strain evidence="1">R05AC</strain>
    </source>
</reference>
<keyword evidence="2" id="KW-1185">Reference proteome</keyword>
<sequence>MKSNESENFFGETLRFSERFSKFSINKSENRSLAKFDECQPQVPMIPPSPITRHLVKIHHHTPTAPTLRYRNDINFSSSRIMMNRLLPITVALATLHGVCDAFVTNRPGGFHAVKSYPTNSKLRSQILDFIEPSTGVQVKLIGAMHYNPASIQLATDTINQLEKEGKLGSIIIESCDIRWNATLENEFVQDQLMSEMRAAHDLGLLYERPVVLGDQRINITVSQLKNGAKEAVLDLVQPWNGGWNRLYDSVSTARKEAIPMGEGFLGIDSFFDPKLMTAAPVSLLKYPLSYFVRSPVFSIIVLCFFILSGGVDDANALSDLTPTDLAESIFFSALETVIFARIFLKELLAERNEILAENIFEQCRNYAADKGNVWDKLFQPAGDKSKGAIYAPDSVVGNSAEEGKVVVAVLGLAHCNGIKKIMTEGK</sequence>
<dbReference type="PANTHER" id="PTHR21530">
    <property type="entry name" value="PHEROMONE SHUTDOWN PROTEIN"/>
    <property type="match status" value="1"/>
</dbReference>
<dbReference type="AlphaFoldDB" id="A0AAD8Y8A4"/>
<dbReference type="Proteomes" id="UP001224775">
    <property type="component" value="Unassembled WGS sequence"/>
</dbReference>
<dbReference type="PANTHER" id="PTHR21530:SF7">
    <property type="entry name" value="TRAB DOMAIN-CONTAINING PROTEIN"/>
    <property type="match status" value="1"/>
</dbReference>
<protein>
    <submittedName>
        <fullName evidence="1">Uncharacterized protein</fullName>
    </submittedName>
</protein>
<dbReference type="InterPro" id="IPR046345">
    <property type="entry name" value="TraB_PrgY-like"/>
</dbReference>
<dbReference type="EMBL" id="JATAAI010000015">
    <property type="protein sequence ID" value="KAK1740812.1"/>
    <property type="molecule type" value="Genomic_DNA"/>
</dbReference>
<evidence type="ECO:0000313" key="2">
    <source>
        <dbReference type="Proteomes" id="UP001224775"/>
    </source>
</evidence>
<organism evidence="1 2">
    <name type="scientific">Skeletonema marinoi</name>
    <dbReference type="NCBI Taxonomy" id="267567"/>
    <lineage>
        <taxon>Eukaryota</taxon>
        <taxon>Sar</taxon>
        <taxon>Stramenopiles</taxon>
        <taxon>Ochrophyta</taxon>
        <taxon>Bacillariophyta</taxon>
        <taxon>Coscinodiscophyceae</taxon>
        <taxon>Thalassiosirophycidae</taxon>
        <taxon>Thalassiosirales</taxon>
        <taxon>Skeletonemataceae</taxon>
        <taxon>Skeletonema</taxon>
        <taxon>Skeletonema marinoi-dohrnii complex</taxon>
    </lineage>
</organism>
<proteinExistence type="predicted"/>
<name>A0AAD8Y8A4_9STRA</name>
<accession>A0AAD8Y8A4</accession>
<comment type="caution">
    <text evidence="1">The sequence shown here is derived from an EMBL/GenBank/DDBJ whole genome shotgun (WGS) entry which is preliminary data.</text>
</comment>
<gene>
    <name evidence="1" type="ORF">QTG54_008907</name>
</gene>
<evidence type="ECO:0000313" key="1">
    <source>
        <dbReference type="EMBL" id="KAK1740812.1"/>
    </source>
</evidence>